<reference evidence="2 3" key="1">
    <citation type="journal article" date="2019" name="Int. J. Syst. Evol. Microbiol.">
        <title>The Global Catalogue of Microorganisms (GCM) 10K type strain sequencing project: providing services to taxonomists for standard genome sequencing and annotation.</title>
        <authorList>
            <consortium name="The Broad Institute Genomics Platform"/>
            <consortium name="The Broad Institute Genome Sequencing Center for Infectious Disease"/>
            <person name="Wu L."/>
            <person name="Ma J."/>
        </authorList>
    </citation>
    <scope>NUCLEOTIDE SEQUENCE [LARGE SCALE GENOMIC DNA]</scope>
    <source>
        <strain evidence="2 3">JCM 15749</strain>
    </source>
</reference>
<dbReference type="RefSeq" id="WP_344329835.1">
    <property type="nucleotide sequence ID" value="NZ_BAAAPY010000013.1"/>
</dbReference>
<organism evidence="2 3">
    <name type="scientific">Aeromicrobium halocynthiae</name>
    <dbReference type="NCBI Taxonomy" id="560557"/>
    <lineage>
        <taxon>Bacteria</taxon>
        <taxon>Bacillati</taxon>
        <taxon>Actinomycetota</taxon>
        <taxon>Actinomycetes</taxon>
        <taxon>Propionibacteriales</taxon>
        <taxon>Nocardioidaceae</taxon>
        <taxon>Aeromicrobium</taxon>
    </lineage>
</organism>
<proteinExistence type="predicted"/>
<dbReference type="Gene3D" id="3.40.109.10">
    <property type="entry name" value="NADH Oxidase"/>
    <property type="match status" value="1"/>
</dbReference>
<dbReference type="Pfam" id="PF00881">
    <property type="entry name" value="Nitroreductase"/>
    <property type="match status" value="1"/>
</dbReference>
<keyword evidence="3" id="KW-1185">Reference proteome</keyword>
<dbReference type="InterPro" id="IPR029479">
    <property type="entry name" value="Nitroreductase"/>
</dbReference>
<dbReference type="Proteomes" id="UP001501480">
    <property type="component" value="Unassembled WGS sequence"/>
</dbReference>
<dbReference type="PANTHER" id="PTHR43543">
    <property type="entry name" value="MALONIC SEMIALDEHYDE REDUCTASE RUTE-RELATED"/>
    <property type="match status" value="1"/>
</dbReference>
<dbReference type="SUPFAM" id="SSF55469">
    <property type="entry name" value="FMN-dependent nitroreductase-like"/>
    <property type="match status" value="1"/>
</dbReference>
<gene>
    <name evidence="2" type="ORF">GCM10009821_27630</name>
</gene>
<dbReference type="InterPro" id="IPR050461">
    <property type="entry name" value="Nitroreductase_HadB/RutE"/>
</dbReference>
<comment type="caution">
    <text evidence="2">The sequence shown here is derived from an EMBL/GenBank/DDBJ whole genome shotgun (WGS) entry which is preliminary data.</text>
</comment>
<evidence type="ECO:0000259" key="1">
    <source>
        <dbReference type="Pfam" id="PF00881"/>
    </source>
</evidence>
<evidence type="ECO:0000313" key="3">
    <source>
        <dbReference type="Proteomes" id="UP001501480"/>
    </source>
</evidence>
<feature type="domain" description="Nitroreductase" evidence="1">
    <location>
        <begin position="24"/>
        <end position="181"/>
    </location>
</feature>
<dbReference type="PANTHER" id="PTHR43543:SF1">
    <property type="entry name" value="MALONIC SEMIALDEHYDE REDUCTASE RUTE-RELATED"/>
    <property type="match status" value="1"/>
</dbReference>
<dbReference type="InterPro" id="IPR000415">
    <property type="entry name" value="Nitroreductase-like"/>
</dbReference>
<accession>A0ABN2W625</accession>
<dbReference type="NCBIfam" id="NF003768">
    <property type="entry name" value="PRK05365.1"/>
    <property type="match status" value="1"/>
</dbReference>
<evidence type="ECO:0000313" key="2">
    <source>
        <dbReference type="EMBL" id="GAA2084688.1"/>
    </source>
</evidence>
<dbReference type="EMBL" id="BAAAPY010000013">
    <property type="protein sequence ID" value="GAA2084688.1"/>
    <property type="molecule type" value="Genomic_DNA"/>
</dbReference>
<sequence length="203" mass="22224">MTSALNTAAFVVGDAALDTLFREARTANTFTDEPVSIDQVREIVALAGLGPTAMNNQPLRVLVVTEESRERLLPLMAEGNREKTASAPLTLVLAADPRFHDRLPEHFPIFPGARDMFEAQPEQREKDAEFNAALQIGYLTIAIRAAGLAAGPMGGFDREGVDREFFAESGWRSLVVMNVGRPGEGAWMERLPRIAFEDAVEVL</sequence>
<protein>
    <submittedName>
        <fullName evidence="2">Malonic semialdehyde reductase</fullName>
    </submittedName>
</protein>
<name>A0ABN2W625_9ACTN</name>